<dbReference type="PANTHER" id="PTHR22826">
    <property type="entry name" value="RHO GUANINE EXCHANGE FACTOR-RELATED"/>
    <property type="match status" value="1"/>
</dbReference>
<evidence type="ECO:0000259" key="3">
    <source>
        <dbReference type="PROSITE" id="PS50003"/>
    </source>
</evidence>
<dbReference type="AlphaFoldDB" id="A0AAZ3SCL1"/>
<evidence type="ECO:0000313" key="4">
    <source>
        <dbReference type="Ensembl" id="ENSOTSP00005150746.1"/>
    </source>
</evidence>
<reference evidence="4" key="2">
    <citation type="submission" date="2025-08" db="UniProtKB">
        <authorList>
            <consortium name="Ensembl"/>
        </authorList>
    </citation>
    <scope>IDENTIFICATION</scope>
</reference>
<dbReference type="InterPro" id="IPR055251">
    <property type="entry name" value="SOS1_NGEF_PH"/>
</dbReference>
<feature type="domain" description="PH" evidence="3">
    <location>
        <begin position="1"/>
        <end position="55"/>
    </location>
</feature>
<reference evidence="5" key="1">
    <citation type="journal article" date="2018" name="PLoS ONE">
        <title>Chinook salmon (Oncorhynchus tshawytscha) genome and transcriptome.</title>
        <authorList>
            <person name="Christensen K.A."/>
            <person name="Leong J.S."/>
            <person name="Sakhrani D."/>
            <person name="Biagi C.A."/>
            <person name="Minkley D.R."/>
            <person name="Withler R.E."/>
            <person name="Rondeau E.B."/>
            <person name="Koop B.F."/>
            <person name="Devlin R.H."/>
        </authorList>
    </citation>
    <scope>NUCLEOTIDE SEQUENCE [LARGE SCALE GENOMIC DNA]</scope>
</reference>
<keyword evidence="5" id="KW-1185">Reference proteome</keyword>
<dbReference type="GeneTree" id="ENSGT00940000154766"/>
<dbReference type="PANTHER" id="PTHR22826:SF106">
    <property type="entry name" value="TRIO, ISOFORM A"/>
    <property type="match status" value="1"/>
</dbReference>
<dbReference type="Pfam" id="PF22697">
    <property type="entry name" value="SOS1_NGEF_PH"/>
    <property type="match status" value="1"/>
</dbReference>
<dbReference type="InterPro" id="IPR011993">
    <property type="entry name" value="PH-like_dom_sf"/>
</dbReference>
<keyword evidence="1" id="KW-0344">Guanine-nucleotide releasing factor</keyword>
<evidence type="ECO:0000256" key="1">
    <source>
        <dbReference type="ARBA" id="ARBA00022658"/>
    </source>
</evidence>
<proteinExistence type="predicted"/>
<feature type="compositionally biased region" description="Polar residues" evidence="2">
    <location>
        <begin position="94"/>
        <end position="114"/>
    </location>
</feature>
<dbReference type="SUPFAM" id="SSF50729">
    <property type="entry name" value="PH domain-like"/>
    <property type="match status" value="1"/>
</dbReference>
<organism evidence="4 5">
    <name type="scientific">Oncorhynchus tshawytscha</name>
    <name type="common">Chinook salmon</name>
    <name type="synonym">Salmo tshawytscha</name>
    <dbReference type="NCBI Taxonomy" id="74940"/>
    <lineage>
        <taxon>Eukaryota</taxon>
        <taxon>Metazoa</taxon>
        <taxon>Chordata</taxon>
        <taxon>Craniata</taxon>
        <taxon>Vertebrata</taxon>
        <taxon>Euteleostomi</taxon>
        <taxon>Actinopterygii</taxon>
        <taxon>Neopterygii</taxon>
        <taxon>Teleostei</taxon>
        <taxon>Protacanthopterygii</taxon>
        <taxon>Salmoniformes</taxon>
        <taxon>Salmonidae</taxon>
        <taxon>Salmoninae</taxon>
        <taxon>Oncorhynchus</taxon>
    </lineage>
</organism>
<reference evidence="4" key="3">
    <citation type="submission" date="2025-09" db="UniProtKB">
        <authorList>
            <consortium name="Ensembl"/>
        </authorList>
    </citation>
    <scope>IDENTIFICATION</scope>
</reference>
<dbReference type="GO" id="GO:0005085">
    <property type="term" value="F:guanyl-nucleotide exchange factor activity"/>
    <property type="evidence" value="ECO:0007669"/>
    <property type="project" value="UniProtKB-KW"/>
</dbReference>
<feature type="region of interest" description="Disordered" evidence="2">
    <location>
        <begin position="69"/>
        <end position="120"/>
    </location>
</feature>
<dbReference type="Proteomes" id="UP000694402">
    <property type="component" value="Unassembled WGS sequence"/>
</dbReference>
<dbReference type="GO" id="GO:0005737">
    <property type="term" value="C:cytoplasm"/>
    <property type="evidence" value="ECO:0007669"/>
    <property type="project" value="TreeGrafter"/>
</dbReference>
<evidence type="ECO:0000256" key="2">
    <source>
        <dbReference type="SAM" id="MobiDB-lite"/>
    </source>
</evidence>
<sequence>LQTSELGVTEHVEGDPCKFALWVGRTPTSDNKIVLKASSIENKQDWIKHVREVIQERTIHLRGALKEPIHIPKSATAKHHKGHRRDGEDLDSQGDGSSQPDTISIASRTSQNTLDSDKVSTHTHTLVISL</sequence>
<dbReference type="InterPro" id="IPR051336">
    <property type="entry name" value="RhoGEF_Guanine_NuclExch_SF"/>
</dbReference>
<evidence type="ECO:0000313" key="5">
    <source>
        <dbReference type="Proteomes" id="UP000694402"/>
    </source>
</evidence>
<dbReference type="PROSITE" id="PS50003">
    <property type="entry name" value="PH_DOMAIN"/>
    <property type="match status" value="1"/>
</dbReference>
<gene>
    <name evidence="4" type="primary">LOC112238318</name>
</gene>
<dbReference type="Ensembl" id="ENSOTST00005140328.1">
    <property type="protein sequence ID" value="ENSOTSP00005150746.1"/>
    <property type="gene ID" value="ENSOTSG00005018843.2"/>
</dbReference>
<dbReference type="InterPro" id="IPR001849">
    <property type="entry name" value="PH_domain"/>
</dbReference>
<dbReference type="GO" id="GO:0019898">
    <property type="term" value="C:extrinsic component of membrane"/>
    <property type="evidence" value="ECO:0007669"/>
    <property type="project" value="TreeGrafter"/>
</dbReference>
<dbReference type="Gene3D" id="2.30.29.30">
    <property type="entry name" value="Pleckstrin-homology domain (PH domain)/Phosphotyrosine-binding domain (PTB)"/>
    <property type="match status" value="1"/>
</dbReference>
<accession>A0AAZ3SCL1</accession>
<name>A0AAZ3SCL1_ONCTS</name>
<protein>
    <recommendedName>
        <fullName evidence="3">PH domain-containing protein</fullName>
    </recommendedName>
</protein>